<name>A0A3S4X033_SERRU</name>
<dbReference type="RefSeq" id="WP_126531925.1">
    <property type="nucleotide sequence ID" value="NZ_JADULK010000003.1"/>
</dbReference>
<dbReference type="EMBL" id="JADULK010000003">
    <property type="protein sequence ID" value="MBH1929608.1"/>
    <property type="molecule type" value="Genomic_DNA"/>
</dbReference>
<dbReference type="AlphaFoldDB" id="A0A3S4X033"/>
<reference evidence="1 4" key="2">
    <citation type="submission" date="2020-11" db="EMBL/GenBank/DDBJ databases">
        <title>Enhanced detection system for hospital associated transmission using whole genome sequencing surveillance.</title>
        <authorList>
            <person name="Harrison L.H."/>
            <person name="Van Tyne D."/>
            <person name="Marsh J.W."/>
            <person name="Griffith M.P."/>
            <person name="Snyder D.J."/>
            <person name="Cooper V.S."/>
            <person name="Mustapha M."/>
        </authorList>
    </citation>
    <scope>NUCLEOTIDE SEQUENCE [LARGE SCALE GENOMIC DNA]</scope>
    <source>
        <strain evidence="1 4">SER00230</strain>
    </source>
</reference>
<gene>
    <name evidence="1" type="ORF">I5U13_08025</name>
    <name evidence="2" type="ORF">NCTC10036_03236</name>
</gene>
<organism evidence="2 3">
    <name type="scientific">Serratia rubidaea</name>
    <name type="common">Serratia marinorubra</name>
    <dbReference type="NCBI Taxonomy" id="61652"/>
    <lineage>
        <taxon>Bacteria</taxon>
        <taxon>Pseudomonadati</taxon>
        <taxon>Pseudomonadota</taxon>
        <taxon>Gammaproteobacteria</taxon>
        <taxon>Enterobacterales</taxon>
        <taxon>Yersiniaceae</taxon>
        <taxon>Serratia</taxon>
    </lineage>
</organism>
<evidence type="ECO:0000313" key="1">
    <source>
        <dbReference type="EMBL" id="MBH1929608.1"/>
    </source>
</evidence>
<accession>A0A3S4X033</accession>
<evidence type="ECO:0008006" key="5">
    <source>
        <dbReference type="Google" id="ProtNLM"/>
    </source>
</evidence>
<protein>
    <recommendedName>
        <fullName evidence="5">SMI1 / KNR4 family</fullName>
    </recommendedName>
</protein>
<evidence type="ECO:0000313" key="3">
    <source>
        <dbReference type="Proteomes" id="UP000281904"/>
    </source>
</evidence>
<dbReference type="Proteomes" id="UP000624159">
    <property type="component" value="Unassembled WGS sequence"/>
</dbReference>
<keyword evidence="4" id="KW-1185">Reference proteome</keyword>
<dbReference type="NCBIfam" id="NF038335">
    <property type="entry name" value="YPO0640_fam"/>
    <property type="match status" value="1"/>
</dbReference>
<dbReference type="EMBL" id="LR134493">
    <property type="protein sequence ID" value="VEI68221.1"/>
    <property type="molecule type" value="Genomic_DNA"/>
</dbReference>
<evidence type="ECO:0000313" key="2">
    <source>
        <dbReference type="EMBL" id="VEI68221.1"/>
    </source>
</evidence>
<proteinExistence type="predicted"/>
<dbReference type="Proteomes" id="UP000281904">
    <property type="component" value="Chromosome"/>
</dbReference>
<sequence length="159" mass="18253">MLNIKSVVQEFQEISAKLGNSLFPAYLDEVVYHDFGRGIDKNQDNFWLEYIDFARLSDGLLADSVSFFGLGDYDWADFNNLYKNNDIFTKEKGMHHEGLDGLIVVGSNDTDILVYDTKSFQWEVRDRIAVEFSTDSFRTLAELINAQILELKNIHGDLL</sequence>
<reference evidence="2 3" key="1">
    <citation type="submission" date="2018-12" db="EMBL/GenBank/DDBJ databases">
        <authorList>
            <consortium name="Pathogen Informatics"/>
        </authorList>
    </citation>
    <scope>NUCLEOTIDE SEQUENCE [LARGE SCALE GENOMIC DNA]</scope>
    <source>
        <strain evidence="2 3">NCTC10036</strain>
    </source>
</reference>
<evidence type="ECO:0000313" key="4">
    <source>
        <dbReference type="Proteomes" id="UP000624159"/>
    </source>
</evidence>